<dbReference type="EMBL" id="CP108253">
    <property type="protein sequence ID" value="WTU38451.1"/>
    <property type="molecule type" value="Genomic_DNA"/>
</dbReference>
<sequence length="238" mass="26099">MTDTKYWTSAPDRIVRGSMGLCHLTVAQSPFNVDARSLPSQDPSRARAFAESFEGIEEVLEDLGPRSVQTPLPSAVRVDLDIVHAAAWGGMLSIVNPAFATDGNDEPLRSAAGALRKRFPDARIVGRVAYHGGMEHTEDIVWLPDGAMFHASGWPGDEPFVVSGDPEAVIASLDLKSWMLDNAGVDLNEALNEIEWSRLAGLALGHSDPWGWEEMQATAFRVRHSQDAVRDMEDLYFI</sequence>
<dbReference type="Pfam" id="PF19859">
    <property type="entry name" value="DUF6333"/>
    <property type="match status" value="1"/>
</dbReference>
<gene>
    <name evidence="1" type="ORF">OHV25_02195</name>
</gene>
<organism evidence="1">
    <name type="scientific">Streptomyces sp. NBC_00060</name>
    <dbReference type="NCBI Taxonomy" id="2975636"/>
    <lineage>
        <taxon>Bacteria</taxon>
        <taxon>Bacillati</taxon>
        <taxon>Actinomycetota</taxon>
        <taxon>Actinomycetes</taxon>
        <taxon>Kitasatosporales</taxon>
        <taxon>Streptomycetaceae</taxon>
        <taxon>Streptomyces</taxon>
    </lineage>
</organism>
<protein>
    <submittedName>
        <fullName evidence="1">DUF6333 family protein</fullName>
    </submittedName>
</protein>
<accession>A0AAU2GS05</accession>
<reference evidence="1" key="1">
    <citation type="submission" date="2022-10" db="EMBL/GenBank/DDBJ databases">
        <title>The complete genomes of actinobacterial strains from the NBC collection.</title>
        <authorList>
            <person name="Joergensen T.S."/>
            <person name="Alvarez Arevalo M."/>
            <person name="Sterndorff E.B."/>
            <person name="Faurdal D."/>
            <person name="Vuksanovic O."/>
            <person name="Mourched A.-S."/>
            <person name="Charusanti P."/>
            <person name="Shaw S."/>
            <person name="Blin K."/>
            <person name="Weber T."/>
        </authorList>
    </citation>
    <scope>NUCLEOTIDE SEQUENCE</scope>
    <source>
        <strain evidence="1">NBC_00060</strain>
    </source>
</reference>
<name>A0AAU2GS05_9ACTN</name>
<evidence type="ECO:0000313" key="1">
    <source>
        <dbReference type="EMBL" id="WTU38451.1"/>
    </source>
</evidence>
<dbReference type="AlphaFoldDB" id="A0AAU2GS05"/>
<proteinExistence type="predicted"/>